<protein>
    <submittedName>
        <fullName evidence="3">Uncharacterized protein</fullName>
    </submittedName>
</protein>
<evidence type="ECO:0000256" key="2">
    <source>
        <dbReference type="SAM" id="Phobius"/>
    </source>
</evidence>
<name>A0A034V4Z6_BACDO</name>
<keyword evidence="2" id="KW-0812">Transmembrane</keyword>
<accession>A0A034V4Z6</accession>
<dbReference type="AlphaFoldDB" id="A0A034V4Z6"/>
<keyword evidence="2" id="KW-1133">Transmembrane helix</keyword>
<reference evidence="3" key="1">
    <citation type="journal article" date="2014" name="BMC Genomics">
        <title>Characterizing the developmental transcriptome of the oriental fruit fly, Bactrocera dorsalis (Diptera: Tephritidae) through comparative genomic analysis with Drosophila melanogaster utilizing modENCODE datasets.</title>
        <authorList>
            <person name="Geib S.M."/>
            <person name="Calla B."/>
            <person name="Hall B."/>
            <person name="Hou S."/>
            <person name="Manoukis N.C."/>
        </authorList>
    </citation>
    <scope>NUCLEOTIDE SEQUENCE</scope>
    <source>
        <strain evidence="3">Punador</strain>
    </source>
</reference>
<evidence type="ECO:0000256" key="1">
    <source>
        <dbReference type="SAM" id="Coils"/>
    </source>
</evidence>
<sequence>MEWKYQYNQKIQEREKLYQEFWQQRQRQHQRQQQLQIQHLQQQQQEIQLQEWSQQLQQLQRIRLPALSKSRKQRINQKKRDDNKKLPTAVDCVLKGMASAGVAVFLGVVGVAIMAADL</sequence>
<dbReference type="EMBL" id="GAKP01022332">
    <property type="protein sequence ID" value="JAC36620.1"/>
    <property type="molecule type" value="Transcribed_RNA"/>
</dbReference>
<keyword evidence="1" id="KW-0175">Coiled coil</keyword>
<proteinExistence type="predicted"/>
<dbReference type="EMBL" id="GAKP01022327">
    <property type="protein sequence ID" value="JAC36625.1"/>
    <property type="molecule type" value="Transcribed_RNA"/>
</dbReference>
<keyword evidence="2" id="KW-0472">Membrane</keyword>
<feature type="transmembrane region" description="Helical" evidence="2">
    <location>
        <begin position="93"/>
        <end position="116"/>
    </location>
</feature>
<organism evidence="3">
    <name type="scientific">Bactrocera dorsalis</name>
    <name type="common">Oriental fruit fly</name>
    <name type="synonym">Dacus dorsalis</name>
    <dbReference type="NCBI Taxonomy" id="27457"/>
    <lineage>
        <taxon>Eukaryota</taxon>
        <taxon>Metazoa</taxon>
        <taxon>Ecdysozoa</taxon>
        <taxon>Arthropoda</taxon>
        <taxon>Hexapoda</taxon>
        <taxon>Insecta</taxon>
        <taxon>Pterygota</taxon>
        <taxon>Neoptera</taxon>
        <taxon>Endopterygota</taxon>
        <taxon>Diptera</taxon>
        <taxon>Brachycera</taxon>
        <taxon>Muscomorpha</taxon>
        <taxon>Tephritoidea</taxon>
        <taxon>Tephritidae</taxon>
        <taxon>Bactrocera</taxon>
        <taxon>Bactrocera</taxon>
    </lineage>
</organism>
<evidence type="ECO:0000313" key="3">
    <source>
        <dbReference type="EMBL" id="JAC36623.1"/>
    </source>
</evidence>
<feature type="coiled-coil region" evidence="1">
    <location>
        <begin position="30"/>
        <end position="62"/>
    </location>
</feature>
<dbReference type="EMBL" id="GAKP01022329">
    <property type="protein sequence ID" value="JAC36623.1"/>
    <property type="molecule type" value="Transcribed_RNA"/>
</dbReference>